<accession>E2C1M0</accession>
<dbReference type="Pfam" id="PF00225">
    <property type="entry name" value="Kinesin"/>
    <property type="match status" value="1"/>
</dbReference>
<dbReference type="EMBL" id="GL451937">
    <property type="protein sequence ID" value="EFN78196.1"/>
    <property type="molecule type" value="Genomic_DNA"/>
</dbReference>
<evidence type="ECO:0000256" key="2">
    <source>
        <dbReference type="ARBA" id="ARBA00022741"/>
    </source>
</evidence>
<dbReference type="SUPFAM" id="SSF52540">
    <property type="entry name" value="P-loop containing nucleoside triphosphate hydrolases"/>
    <property type="match status" value="1"/>
</dbReference>
<dbReference type="InterPro" id="IPR027417">
    <property type="entry name" value="P-loop_NTPase"/>
</dbReference>
<evidence type="ECO:0000256" key="1">
    <source>
        <dbReference type="ARBA" id="ARBA00004245"/>
    </source>
</evidence>
<dbReference type="GO" id="GO:0003777">
    <property type="term" value="F:microtubule motor activity"/>
    <property type="evidence" value="ECO:0007669"/>
    <property type="project" value="InterPro"/>
</dbReference>
<evidence type="ECO:0000259" key="5">
    <source>
        <dbReference type="SMART" id="SM00129"/>
    </source>
</evidence>
<feature type="domain" description="Kinesin motor" evidence="5">
    <location>
        <begin position="1"/>
        <end position="260"/>
    </location>
</feature>
<keyword evidence="3" id="KW-0067">ATP-binding</keyword>
<dbReference type="GO" id="GO:0005524">
    <property type="term" value="F:ATP binding"/>
    <property type="evidence" value="ECO:0007669"/>
    <property type="project" value="UniProtKB-KW"/>
</dbReference>
<dbReference type="GO" id="GO:0005871">
    <property type="term" value="C:kinesin complex"/>
    <property type="evidence" value="ECO:0007669"/>
    <property type="project" value="TreeGrafter"/>
</dbReference>
<dbReference type="Proteomes" id="UP000008237">
    <property type="component" value="Unassembled WGS sequence"/>
</dbReference>
<dbReference type="OrthoDB" id="3176171at2759"/>
<reference evidence="6 7" key="1">
    <citation type="journal article" date="2010" name="Science">
        <title>Genomic comparison of the ants Camponotus floridanus and Harpegnathos saltator.</title>
        <authorList>
            <person name="Bonasio R."/>
            <person name="Zhang G."/>
            <person name="Ye C."/>
            <person name="Mutti N.S."/>
            <person name="Fang X."/>
            <person name="Qin N."/>
            <person name="Donahue G."/>
            <person name="Yang P."/>
            <person name="Li Q."/>
            <person name="Li C."/>
            <person name="Zhang P."/>
            <person name="Huang Z."/>
            <person name="Berger S.L."/>
            <person name="Reinberg D."/>
            <person name="Wang J."/>
            <person name="Liebig J."/>
        </authorList>
    </citation>
    <scope>NUCLEOTIDE SEQUENCE [LARGE SCALE GENOMIC DNA]</scope>
    <source>
        <strain evidence="6 7">R22 G/1</strain>
    </source>
</reference>
<evidence type="ECO:0000256" key="4">
    <source>
        <dbReference type="ARBA" id="ARBA00023212"/>
    </source>
</evidence>
<gene>
    <name evidence="6" type="ORF">EAI_08170</name>
</gene>
<dbReference type="GO" id="GO:0016887">
    <property type="term" value="F:ATP hydrolysis activity"/>
    <property type="evidence" value="ECO:0007669"/>
    <property type="project" value="TreeGrafter"/>
</dbReference>
<keyword evidence="4" id="KW-0206">Cytoskeleton</keyword>
<dbReference type="InterPro" id="IPR001752">
    <property type="entry name" value="Kinesin_motor_dom"/>
</dbReference>
<protein>
    <submittedName>
        <fullName evidence="6">Kinesin-like protein KIF9</fullName>
    </submittedName>
</protein>
<dbReference type="InParanoid" id="E2C1M0"/>
<dbReference type="AlphaFoldDB" id="E2C1M0"/>
<dbReference type="InterPro" id="IPR027640">
    <property type="entry name" value="Kinesin-like_fam"/>
</dbReference>
<dbReference type="Gene3D" id="3.40.850.10">
    <property type="entry name" value="Kinesin motor domain"/>
    <property type="match status" value="1"/>
</dbReference>
<dbReference type="GO" id="GO:0005874">
    <property type="term" value="C:microtubule"/>
    <property type="evidence" value="ECO:0007669"/>
    <property type="project" value="TreeGrafter"/>
</dbReference>
<dbReference type="InterPro" id="IPR036961">
    <property type="entry name" value="Kinesin_motor_dom_sf"/>
</dbReference>
<keyword evidence="7" id="KW-1185">Reference proteome</keyword>
<proteinExistence type="predicted"/>
<dbReference type="GO" id="GO:0008017">
    <property type="term" value="F:microtubule binding"/>
    <property type="evidence" value="ECO:0007669"/>
    <property type="project" value="InterPro"/>
</dbReference>
<name>E2C1M0_HARSA</name>
<dbReference type="STRING" id="610380.E2C1M0"/>
<sequence length="513" mass="58804">MDSHPIYWTFPTDGIFHEASQDRVYRTIAKDLLEKGIAARLLSDMFAVKANRRKFNDIRYRLSFVELRGKQVVDLLAVRRPNVVNVNVGDLFENITAVSTKSEPEALRKLFEGEARRSTTTAASYPVSHLGTAVITFHVSNTSLIVSQAVVATAKIHIVEMAGIGTVGKSSCTKTASDVGMANLMKTQLEQYFWYLREPSAATYSVARSNLLRLLKNEFTVTSIIRFIAHVRVTREDLIVTLSTMRLAMEVARLKPIKTVRHVQPQTELILQRLQEEVNELRKELLLNDMFLRQEALMNISKTRIEQIGRDITNFLKGSISELTLFNVTQAQILVKIVKQLYNKLVAKEDDEEKLSEACEDVMNSLMPADTTLPATLLQNAETFNAIDSSNVFDKREDVTSQMYTDIDDKQVVEEVGILNRHGVSLRPVMQMDDTAMRLKYPIALQPDELQTVELTYECQDKTRRTFRQLQRIMERTTKVKTEVVCVFAEIFYFRVKRYKIWEQLYARAFTSY</sequence>
<keyword evidence="4" id="KW-0963">Cytoplasm</keyword>
<evidence type="ECO:0000256" key="3">
    <source>
        <dbReference type="ARBA" id="ARBA00022840"/>
    </source>
</evidence>
<comment type="subcellular location">
    <subcellularLocation>
        <location evidence="1">Cytoplasm</location>
        <location evidence="1">Cytoskeleton</location>
    </subcellularLocation>
</comment>
<dbReference type="PANTHER" id="PTHR24115">
    <property type="entry name" value="KINESIN-RELATED"/>
    <property type="match status" value="1"/>
</dbReference>
<evidence type="ECO:0000313" key="6">
    <source>
        <dbReference type="EMBL" id="EFN78196.1"/>
    </source>
</evidence>
<dbReference type="GO" id="GO:0007018">
    <property type="term" value="P:microtubule-based movement"/>
    <property type="evidence" value="ECO:0007669"/>
    <property type="project" value="InterPro"/>
</dbReference>
<organism evidence="7">
    <name type="scientific">Harpegnathos saltator</name>
    <name type="common">Jerdon's jumping ant</name>
    <dbReference type="NCBI Taxonomy" id="610380"/>
    <lineage>
        <taxon>Eukaryota</taxon>
        <taxon>Metazoa</taxon>
        <taxon>Ecdysozoa</taxon>
        <taxon>Arthropoda</taxon>
        <taxon>Hexapoda</taxon>
        <taxon>Insecta</taxon>
        <taxon>Pterygota</taxon>
        <taxon>Neoptera</taxon>
        <taxon>Endopterygota</taxon>
        <taxon>Hymenoptera</taxon>
        <taxon>Apocrita</taxon>
        <taxon>Aculeata</taxon>
        <taxon>Formicoidea</taxon>
        <taxon>Formicidae</taxon>
        <taxon>Ponerinae</taxon>
        <taxon>Ponerini</taxon>
        <taxon>Harpegnathos</taxon>
    </lineage>
</organism>
<evidence type="ECO:0000313" key="7">
    <source>
        <dbReference type="Proteomes" id="UP000008237"/>
    </source>
</evidence>
<dbReference type="SMART" id="SM00129">
    <property type="entry name" value="KISc"/>
    <property type="match status" value="1"/>
</dbReference>
<keyword evidence="2" id="KW-0547">Nucleotide-binding</keyword>